<dbReference type="SUPFAM" id="SSF49265">
    <property type="entry name" value="Fibronectin type III"/>
    <property type="match status" value="2"/>
</dbReference>
<dbReference type="OMA" id="RIHIMHT"/>
<gene>
    <name evidence="1" type="ORF">LOTGIDRAFT_234471</name>
</gene>
<dbReference type="STRING" id="225164.V4A5Q2"/>
<dbReference type="CTD" id="20249545"/>
<evidence type="ECO:0008006" key="3">
    <source>
        <dbReference type="Google" id="ProtNLM"/>
    </source>
</evidence>
<protein>
    <recommendedName>
        <fullName evidence="3">EGF-like domain-containing protein</fullName>
    </recommendedName>
</protein>
<dbReference type="EMBL" id="KB202656">
    <property type="protein sequence ID" value="ESO88601.1"/>
    <property type="molecule type" value="Genomic_DNA"/>
</dbReference>
<reference evidence="1 2" key="1">
    <citation type="journal article" date="2013" name="Nature">
        <title>Insights into bilaterian evolution from three spiralian genomes.</title>
        <authorList>
            <person name="Simakov O."/>
            <person name="Marletaz F."/>
            <person name="Cho S.J."/>
            <person name="Edsinger-Gonzales E."/>
            <person name="Havlak P."/>
            <person name="Hellsten U."/>
            <person name="Kuo D.H."/>
            <person name="Larsson T."/>
            <person name="Lv J."/>
            <person name="Arendt D."/>
            <person name="Savage R."/>
            <person name="Osoegawa K."/>
            <person name="de Jong P."/>
            <person name="Grimwood J."/>
            <person name="Chapman J.A."/>
            <person name="Shapiro H."/>
            <person name="Aerts A."/>
            <person name="Otillar R.P."/>
            <person name="Terry A.Y."/>
            <person name="Boore J.L."/>
            <person name="Grigoriev I.V."/>
            <person name="Lindberg D.R."/>
            <person name="Seaver E.C."/>
            <person name="Weisblat D.A."/>
            <person name="Putnam N.H."/>
            <person name="Rokhsar D.S."/>
        </authorList>
    </citation>
    <scope>NUCLEOTIDE SEQUENCE [LARGE SCALE GENOMIC DNA]</scope>
</reference>
<organism evidence="1 2">
    <name type="scientific">Lottia gigantea</name>
    <name type="common">Giant owl limpet</name>
    <dbReference type="NCBI Taxonomy" id="225164"/>
    <lineage>
        <taxon>Eukaryota</taxon>
        <taxon>Metazoa</taxon>
        <taxon>Spiralia</taxon>
        <taxon>Lophotrochozoa</taxon>
        <taxon>Mollusca</taxon>
        <taxon>Gastropoda</taxon>
        <taxon>Patellogastropoda</taxon>
        <taxon>Lottioidea</taxon>
        <taxon>Lottiidae</taxon>
        <taxon>Lottia</taxon>
    </lineage>
</organism>
<proteinExistence type="predicted"/>
<dbReference type="OrthoDB" id="6061841at2759"/>
<dbReference type="KEGG" id="lgi:LOTGIDRAFT_234471"/>
<evidence type="ECO:0000313" key="1">
    <source>
        <dbReference type="EMBL" id="ESO88601.1"/>
    </source>
</evidence>
<sequence length="3007" mass="339227">MVTRNLYGFVAKALSAISMNEVVLLVSFICCAVRLYPTSYLFAWQNAYLCNRAAVLTAICRGRSDSRACNENFPNSHIVLPDKTTVKNSVGKCIRPNVCECKQEGFYSAGSFCNICSPINNCDLEYCTTKTNQRCRRCEGLVADISWQRAYIISTDKRLCKKACSWRPDSRCYPGTCPNELFSNCDCSVGFTGTHCNRITAIPDILYNQVTLTADNGETVDAPGDFGAGSPQPITWTNMMKSANLYYSFKSNYYKPNFTRSEFVVEYKVGIIDGRILFTKYGRNGVKKQTNSCPNISKDNPNQGILDCTKTIKPTFSISFQHLEQLSFKITTTIGGFVKIKNLERNVYNTYYYTPNSLSRDFEIKFDNVPPYHCQPVNNCQKNMLTDIDITKKVDNTVYWDGWIDDDAGIAKYELEIFSMKSVGNEIMTDERVFDTKTTLKSQQFNLTIPGVYSVILAAVDKAGNIRLARRCLIYDDNNQVSTVPNTSFKPTSASPSTNYLWQQNHGPVTIDWENRYINTKHHNGKYLAGIQDYHGLDPKYDDHYGKRTTQPIDNVQDIVRYETYYGIDDKGGSTIQPTDTYFTTTGNLKQSITISPTLRDGDTVKFYIRAYDIVDFYLEESTTVYFDMSPPVIKDLWLTKGDDLNIAVHGFQDLDKLVIEWIAYDLHSGLETVEWKLYDNFTGDVILHGSQHIPVQAQIYVNWTGIDVESGIYDYQFGLSSERDSIPDLLPFHSTNHHTWYRGYHSQLTDGTEFFIHIKATNKAGLETIQTLGPIIVHASKPKFTGNIDVVLNNNLVVANWSNAVVKDPGHSQLRYTAAIGTTQGGQEIIKFSNLNFSEPCLVSSPPTCTVFDILKLDWSLHHGYKYYISIKIENTVGLHTVISSEPLTYKSILPSKGVVIDVGLQSEIDYFNILELEDSDYQLSTSMFSVRWYGFESEEEISTGINYKVGIKRDNDSEFIQSVHVSRQTEYTFIGLQLELHQKYLVSVTATVVGVGSVTSSSDGITVVKISEDLSDEVELKDGTACFKPTDLDTNHYHNSTIIYCGEPGYQPSSSSYNVKWNISNKYYNTYPHIKWSLQKQHQNTDIWLNEYKKTLYTRDKMLTLPYRLAVCESYRSELQFCIDKVCSQPVYSEGVTILGKPDKPKMEVSFTTDQKLDVGLEFTKTSESCNNVIKRLEWSITDDHNGRLYTLWKNVEEIVINNNKIQLKIDLDGQIDSNKCRRLALRLYNKAGLSTLISKQIQNCSAVDPILIRQAIVLDAVRQVNRNEIKLEQNARWNEPDVDYTPYNDIISAVWPTLRHRNYTWGLLEGPLQPTSTLYSNPDIIIPDPCSHPSIVICGLSDKEYVNIKPPHVLKHGRRYHVCLHADSTTLQHEKWDEDLEEINSCSDGITVDLSPPNGGRVWIQTDTNANYQVSINTLTVFWDSFIDVEEEGGAVHPSGISHYTIQIGSSGSRSDLLSPVTVGLINHQVFHNLTLQNGHQYFATVTAVDFVNRNKTVVSDGIIIDHTAPEIVLNRIQTPSPYLTSLDTISACWKGSFRDSESGIKFYKWSVGSRQGQTDTLKNRETVEDCDEATLDVKLQDGFTYYINLQAINGVGMSTILISRPLIVDTTPPITGLVFDGIAGDNNTKEIDYISNTLIPPSVRWDRFHDPHSSIKHYYVQIGTCPGCDDVLLQTETRTSHNFTFTNIRFIPGMKYFTMVTGCNMAELCSSISSDGFIIDVTPPIRGHVIDGTRDADIDFQTSRTYIGGKWYGFKDIESSIEKYEWRVGTSKGGSEILKTETLPVMEIIYRSNLPLLQHLPVGIPIYITVTAYNEAGLSSESTSDGFMIDTTPPTVTKHLTLSSTFASILPPTIICRTGFKVEWEFTDVESDIEHQYISLSPHLLGDFNSSTTKIPSVLKEYVFIIDTKWSKRLLKIPSVLKEYVFIIDTKWSKRIPSVLKEYVFSGLSLHDGSKYNVKVIGCNLAGLCTSSVSDDILVDTTPPTRGTFAIESNHAANIIRHPGRWIEWNTTSLTIAWLGFSDIHSGIQYYLVSVGTKPFYTDLNQDGKAVKYFHEDGRLFENEGEVQIKTVETAGNLVHGMSVFISIVAVNGVGLKSQPIHNEFQLIHTDLRTNSSGSLVRRCRRYNCEGHCVCSEEDKICPKPDGNNCKTNATFVNSDMKKLIQVIDVTNLQSTDTVQNNYTPTNMFLSAKWRHTTNTTSQPIRFEVSIGLSEEDQPKGVFDSVRDRLWFDVGQDMSTIITLPRGHNIHKSNTELSTEQKSFSISGLKLEENKIYYSTVLAFNKAGFCSWSTSDGIEIDATPPSTGIIQDGFGPHDSEYQSSGTWLGASWYGFSDIGSGIVNYYWCVGRQNDSTTCDILPWTNVGLKIKKTDKSPIEFKSGDKIYHKVYAVDGSGLQSQVAVSNGIIIDTSPPEASYLEFIGENLILNPSFESISDNTTTSCNANIPEDWSTDSQSCVKTRSSQHSTAHDGDVYITITDQIQQTIQNLDTDCSYQLTVHVGYPHDILLSNHMVEGFIRLGHEINSFKLNPDLCQGDCSQLVDVIHWYKFTYIYQPINTREKLVIGTTRNNMILAIDDLELRKINHVSLKDTNNNHIVYHPTFTPHWSSLHFNWYFKDSESSIVEYQWALGTMKGGTQIREFSTTGDRNHETISNLRLVHNTRLYFTVKAHNVAGLLSVSHSDFILVDATPPVVIYIHDGTGEDVDYQTRKVIAVNWKIEDPESDIDYCLWAIGSVRGGNDIQKFTRIQKDENKASKEYIDREPIKVYSTIRCYNKAGLQVTVTTDGVQLIDSNKLITSSGQITLLPQTTTQYQLSQYCLSLQQSLGIQWQFDSNSYQSTSVMVGISTDDYKLEKDIDETGINYDGVKLQGLKLKPETNYIVNISGILLGRLNNYINQTFSTNYQPPSVKEDGDIKIAKTLDGVTLMISWAEIFESYWKDLTYEVSLGTNQGGGDVIQWQETKDDRLRLTLPKHWKYKYIFLTLTAVDTCGLFTTIQKTILL</sequence>
<accession>V4A5Q2</accession>
<dbReference type="HOGENOM" id="CLU_000188_0_0_1"/>
<evidence type="ECO:0000313" key="2">
    <source>
        <dbReference type="Proteomes" id="UP000030746"/>
    </source>
</evidence>
<name>V4A5Q2_LOTGI</name>
<dbReference type="PANTHER" id="PTHR16897:SF2">
    <property type="entry name" value="OS03G0226600 PROTEIN"/>
    <property type="match status" value="1"/>
</dbReference>
<dbReference type="Proteomes" id="UP000030746">
    <property type="component" value="Unassembled WGS sequence"/>
</dbReference>
<dbReference type="InterPro" id="IPR036116">
    <property type="entry name" value="FN3_sf"/>
</dbReference>
<keyword evidence="2" id="KW-1185">Reference proteome</keyword>
<dbReference type="GeneID" id="20249545"/>
<dbReference type="RefSeq" id="XP_009060650.1">
    <property type="nucleotide sequence ID" value="XM_009062402.1"/>
</dbReference>
<dbReference type="PANTHER" id="PTHR16897">
    <property type="entry name" value="OS10G0105400 PROTEIN"/>
    <property type="match status" value="1"/>
</dbReference>